<name>A0A1M3TY35_ASPLC</name>
<keyword evidence="1" id="KW-0472">Membrane</keyword>
<dbReference type="EMBL" id="KV878236">
    <property type="protein sequence ID" value="OJZ91645.1"/>
    <property type="molecule type" value="Genomic_DNA"/>
</dbReference>
<dbReference type="Proteomes" id="UP000184063">
    <property type="component" value="Unassembled WGS sequence"/>
</dbReference>
<feature type="transmembrane region" description="Helical" evidence="1">
    <location>
        <begin position="45"/>
        <end position="63"/>
    </location>
</feature>
<gene>
    <name evidence="2" type="ORF">ASPFODRAFT_227413</name>
</gene>
<evidence type="ECO:0000313" key="3">
    <source>
        <dbReference type="Proteomes" id="UP000184063"/>
    </source>
</evidence>
<dbReference type="AlphaFoldDB" id="A0A1M3TY35"/>
<dbReference type="VEuPathDB" id="FungiDB:ASPFODRAFT_227413"/>
<reference evidence="3" key="1">
    <citation type="journal article" date="2017" name="Genome Biol.">
        <title>Comparative genomics reveals high biological diversity and specific adaptations in the industrially and medically important fungal genus Aspergillus.</title>
        <authorList>
            <person name="de Vries R.P."/>
            <person name="Riley R."/>
            <person name="Wiebenga A."/>
            <person name="Aguilar-Osorio G."/>
            <person name="Amillis S."/>
            <person name="Uchima C.A."/>
            <person name="Anderluh G."/>
            <person name="Asadollahi M."/>
            <person name="Askin M."/>
            <person name="Barry K."/>
            <person name="Battaglia E."/>
            <person name="Bayram O."/>
            <person name="Benocci T."/>
            <person name="Braus-Stromeyer S.A."/>
            <person name="Caldana C."/>
            <person name="Canovas D."/>
            <person name="Cerqueira G.C."/>
            <person name="Chen F."/>
            <person name="Chen W."/>
            <person name="Choi C."/>
            <person name="Clum A."/>
            <person name="Dos Santos R.A."/>
            <person name="Damasio A.R."/>
            <person name="Diallinas G."/>
            <person name="Emri T."/>
            <person name="Fekete E."/>
            <person name="Flipphi M."/>
            <person name="Freyberg S."/>
            <person name="Gallo A."/>
            <person name="Gournas C."/>
            <person name="Habgood R."/>
            <person name="Hainaut M."/>
            <person name="Harispe M.L."/>
            <person name="Henrissat B."/>
            <person name="Hilden K.S."/>
            <person name="Hope R."/>
            <person name="Hossain A."/>
            <person name="Karabika E."/>
            <person name="Karaffa L."/>
            <person name="Karanyi Z."/>
            <person name="Krasevec N."/>
            <person name="Kuo A."/>
            <person name="Kusch H."/>
            <person name="LaButti K."/>
            <person name="Lagendijk E.L."/>
            <person name="Lapidus A."/>
            <person name="Levasseur A."/>
            <person name="Lindquist E."/>
            <person name="Lipzen A."/>
            <person name="Logrieco A.F."/>
            <person name="MacCabe A."/>
            <person name="Maekelae M.R."/>
            <person name="Malavazi I."/>
            <person name="Melin P."/>
            <person name="Meyer V."/>
            <person name="Mielnichuk N."/>
            <person name="Miskei M."/>
            <person name="Molnar A.P."/>
            <person name="Mule G."/>
            <person name="Ngan C.Y."/>
            <person name="Orejas M."/>
            <person name="Orosz E."/>
            <person name="Ouedraogo J.P."/>
            <person name="Overkamp K.M."/>
            <person name="Park H.-S."/>
            <person name="Perrone G."/>
            <person name="Piumi F."/>
            <person name="Punt P.J."/>
            <person name="Ram A.F."/>
            <person name="Ramon A."/>
            <person name="Rauscher S."/>
            <person name="Record E."/>
            <person name="Riano-Pachon D.M."/>
            <person name="Robert V."/>
            <person name="Roehrig J."/>
            <person name="Ruller R."/>
            <person name="Salamov A."/>
            <person name="Salih N.S."/>
            <person name="Samson R.A."/>
            <person name="Sandor E."/>
            <person name="Sanguinetti M."/>
            <person name="Schuetze T."/>
            <person name="Sepcic K."/>
            <person name="Shelest E."/>
            <person name="Sherlock G."/>
            <person name="Sophianopoulou V."/>
            <person name="Squina F.M."/>
            <person name="Sun H."/>
            <person name="Susca A."/>
            <person name="Todd R.B."/>
            <person name="Tsang A."/>
            <person name="Unkles S.E."/>
            <person name="van de Wiele N."/>
            <person name="van Rossen-Uffink D."/>
            <person name="Oliveira J.V."/>
            <person name="Vesth T.C."/>
            <person name="Visser J."/>
            <person name="Yu J.-H."/>
            <person name="Zhou M."/>
            <person name="Andersen M.R."/>
            <person name="Archer D.B."/>
            <person name="Baker S.E."/>
            <person name="Benoit I."/>
            <person name="Brakhage A.A."/>
            <person name="Braus G.H."/>
            <person name="Fischer R."/>
            <person name="Frisvad J.C."/>
            <person name="Goldman G.H."/>
            <person name="Houbraken J."/>
            <person name="Oakley B."/>
            <person name="Pocsi I."/>
            <person name="Scazzocchio C."/>
            <person name="Seiboth B."/>
            <person name="vanKuyk P.A."/>
            <person name="Wortman J."/>
            <person name="Dyer P.S."/>
            <person name="Grigoriev I.V."/>
        </authorList>
    </citation>
    <scope>NUCLEOTIDE SEQUENCE [LARGE SCALE GENOMIC DNA]</scope>
    <source>
        <strain evidence="3">CBS 106.47</strain>
    </source>
</reference>
<evidence type="ECO:0000313" key="2">
    <source>
        <dbReference type="EMBL" id="OJZ91645.1"/>
    </source>
</evidence>
<evidence type="ECO:0000256" key="1">
    <source>
        <dbReference type="SAM" id="Phobius"/>
    </source>
</evidence>
<protein>
    <submittedName>
        <fullName evidence="2">Uncharacterized protein</fullName>
    </submittedName>
</protein>
<keyword evidence="1" id="KW-0812">Transmembrane</keyword>
<accession>A0A1M3TY35</accession>
<sequence>MTGKGSKKKNDYELYVKERRVLFYYASLYCSLSGPVLPWLGYLRIVPSDVNVTTMFILLLVVLKSRRTILTTRFHSYALTLYEKYYVISRYVSSTIEPRFQCKYDT</sequence>
<organism evidence="2 3">
    <name type="scientific">Aspergillus luchuensis (strain CBS 106.47)</name>
    <dbReference type="NCBI Taxonomy" id="1137211"/>
    <lineage>
        <taxon>Eukaryota</taxon>
        <taxon>Fungi</taxon>
        <taxon>Dikarya</taxon>
        <taxon>Ascomycota</taxon>
        <taxon>Pezizomycotina</taxon>
        <taxon>Eurotiomycetes</taxon>
        <taxon>Eurotiomycetidae</taxon>
        <taxon>Eurotiales</taxon>
        <taxon>Aspergillaceae</taxon>
        <taxon>Aspergillus</taxon>
        <taxon>Aspergillus subgen. Circumdati</taxon>
    </lineage>
</organism>
<proteinExistence type="predicted"/>
<feature type="transmembrane region" description="Helical" evidence="1">
    <location>
        <begin position="21"/>
        <end position="39"/>
    </location>
</feature>
<keyword evidence="1" id="KW-1133">Transmembrane helix</keyword>